<sequence>MASVDPSRNTMGGVYSPFLPESFNSLIVALLFCRPQKKLKAMNFRGLRLLTWNACQLPPAHVQHISIVLHVDIFNAKVRLDNLA</sequence>
<proteinExistence type="predicted"/>
<evidence type="ECO:0000256" key="1">
    <source>
        <dbReference type="SAM" id="Phobius"/>
    </source>
</evidence>
<dbReference type="EMBL" id="ASTJ01000011">
    <property type="protein sequence ID" value="EPC04233.1"/>
    <property type="molecule type" value="Genomic_DNA"/>
</dbReference>
<accession>S2KUH6</accession>
<dbReference type="Proteomes" id="UP000014463">
    <property type="component" value="Unassembled WGS sequence"/>
</dbReference>
<evidence type="ECO:0000313" key="3">
    <source>
        <dbReference type="Proteomes" id="UP000014463"/>
    </source>
</evidence>
<protein>
    <submittedName>
        <fullName evidence="2">Uncharacterized protein</fullName>
    </submittedName>
</protein>
<keyword evidence="1" id="KW-0812">Transmembrane</keyword>
<comment type="caution">
    <text evidence="2">The sequence shown here is derived from an EMBL/GenBank/DDBJ whole genome shotgun (WGS) entry which is preliminary data.</text>
</comment>
<keyword evidence="3" id="KW-1185">Reference proteome</keyword>
<name>S2KUH6_LITA3</name>
<keyword evidence="1" id="KW-1133">Transmembrane helix</keyword>
<keyword evidence="1" id="KW-0472">Membrane</keyword>
<gene>
    <name evidence="2" type="ORF">L861_02650</name>
</gene>
<dbReference type="AlphaFoldDB" id="S2KUH6"/>
<feature type="transmembrane region" description="Helical" evidence="1">
    <location>
        <begin position="12"/>
        <end position="33"/>
    </location>
</feature>
<reference evidence="2 3" key="1">
    <citation type="journal article" date="2013" name="Genome Announc.">
        <title>Draft genome sequence of the moderately halophilic gammaproteobacterium Halomonas anticariensis FP35.</title>
        <authorList>
            <person name="Tahrioui A."/>
            <person name="Quesada E."/>
            <person name="Llamas I."/>
        </authorList>
    </citation>
    <scope>NUCLEOTIDE SEQUENCE [LARGE SCALE GENOMIC DNA]</scope>
    <source>
        <strain evidence="3">DSM 16096 / CECT 5854 / LMG 22089 / FP35</strain>
    </source>
</reference>
<organism evidence="2 3">
    <name type="scientific">Litchfieldella anticariensis (strain DSM 16096 / CECT 5854 / CIP 108499 / LMG 22089 / FP35)</name>
    <name type="common">Halomonas anticariensis</name>
    <dbReference type="NCBI Taxonomy" id="1121939"/>
    <lineage>
        <taxon>Bacteria</taxon>
        <taxon>Pseudomonadati</taxon>
        <taxon>Pseudomonadota</taxon>
        <taxon>Gammaproteobacteria</taxon>
        <taxon>Oceanospirillales</taxon>
        <taxon>Halomonadaceae</taxon>
        <taxon>Litchfieldella</taxon>
    </lineage>
</organism>
<evidence type="ECO:0000313" key="2">
    <source>
        <dbReference type="EMBL" id="EPC04233.1"/>
    </source>
</evidence>